<evidence type="ECO:0000256" key="1">
    <source>
        <dbReference type="SAM" id="MobiDB-lite"/>
    </source>
</evidence>
<dbReference type="Proteomes" id="UP001056201">
    <property type="component" value="Chromosome 2"/>
</dbReference>
<evidence type="ECO:0000313" key="2">
    <source>
        <dbReference type="EMBL" id="URI09389.1"/>
    </source>
</evidence>
<name>A0ABY4SDW9_AQUTE</name>
<feature type="region of interest" description="Disordered" evidence="1">
    <location>
        <begin position="88"/>
        <end position="117"/>
    </location>
</feature>
<evidence type="ECO:0000313" key="3">
    <source>
        <dbReference type="Proteomes" id="UP001056201"/>
    </source>
</evidence>
<organism evidence="2 3">
    <name type="scientific">Aquincola tertiaricarbonis</name>
    <dbReference type="NCBI Taxonomy" id="391953"/>
    <lineage>
        <taxon>Bacteria</taxon>
        <taxon>Pseudomonadati</taxon>
        <taxon>Pseudomonadota</taxon>
        <taxon>Betaproteobacteria</taxon>
        <taxon>Burkholderiales</taxon>
        <taxon>Sphaerotilaceae</taxon>
        <taxon>Aquincola</taxon>
    </lineage>
</organism>
<dbReference type="RefSeq" id="WP_250197618.1">
    <property type="nucleotide sequence ID" value="NZ_CP097636.1"/>
</dbReference>
<protein>
    <submittedName>
        <fullName evidence="2">Uncharacterized protein</fullName>
    </submittedName>
</protein>
<keyword evidence="3" id="KW-1185">Reference proteome</keyword>
<reference evidence="2" key="1">
    <citation type="submission" date="2022-05" db="EMBL/GenBank/DDBJ databases">
        <title>An RpoN-dependent PEP-CTERM gene is involved in floc formation of an Aquincola tertiaricarbonis strain.</title>
        <authorList>
            <person name="Qiu D."/>
            <person name="Xia M."/>
        </authorList>
    </citation>
    <scope>NUCLEOTIDE SEQUENCE</scope>
    <source>
        <strain evidence="2">RN12</strain>
    </source>
</reference>
<sequence>MQRRAVLLVMLFAIFWQSVALGRVGSTVNALADAQHTALHWQEEGHHHHDDGSYHLDDSNESVQHVLSDHLSATAAFTTAVAHGLPLLASPAPNGLHETPVPDPTLDGLLRPPRPRA</sequence>
<gene>
    <name evidence="2" type="ORF">MW290_27885</name>
</gene>
<proteinExistence type="predicted"/>
<accession>A0ABY4SDW9</accession>
<dbReference type="EMBL" id="CP097636">
    <property type="protein sequence ID" value="URI09389.1"/>
    <property type="molecule type" value="Genomic_DNA"/>
</dbReference>